<feature type="compositionally biased region" description="Polar residues" evidence="1">
    <location>
        <begin position="397"/>
        <end position="408"/>
    </location>
</feature>
<protein>
    <recommendedName>
        <fullName evidence="4">EamA domain-containing protein</fullName>
    </recommendedName>
</protein>
<dbReference type="VEuPathDB" id="CryptoDB:Cvel_8654"/>
<dbReference type="PhylomeDB" id="A0A0G4HUH6"/>
<evidence type="ECO:0000313" key="3">
    <source>
        <dbReference type="EMBL" id="CEM48081.1"/>
    </source>
</evidence>
<dbReference type="InterPro" id="IPR037185">
    <property type="entry name" value="EmrE-like"/>
</dbReference>
<feature type="transmembrane region" description="Helical" evidence="2">
    <location>
        <begin position="77"/>
        <end position="94"/>
    </location>
</feature>
<feature type="transmembrane region" description="Helical" evidence="2">
    <location>
        <begin position="42"/>
        <end position="65"/>
    </location>
</feature>
<feature type="transmembrane region" description="Helical" evidence="2">
    <location>
        <begin position="135"/>
        <end position="154"/>
    </location>
</feature>
<evidence type="ECO:0000256" key="2">
    <source>
        <dbReference type="SAM" id="Phobius"/>
    </source>
</evidence>
<proteinExistence type="predicted"/>
<feature type="transmembrane region" description="Helical" evidence="2">
    <location>
        <begin position="12"/>
        <end position="30"/>
    </location>
</feature>
<feature type="transmembrane region" description="Helical" evidence="2">
    <location>
        <begin position="217"/>
        <end position="238"/>
    </location>
</feature>
<dbReference type="EMBL" id="CDMZ01003927">
    <property type="protein sequence ID" value="CEM48081.1"/>
    <property type="molecule type" value="Genomic_DNA"/>
</dbReference>
<keyword evidence="2" id="KW-0812">Transmembrane</keyword>
<evidence type="ECO:0000256" key="1">
    <source>
        <dbReference type="SAM" id="MobiDB-lite"/>
    </source>
</evidence>
<feature type="transmembrane region" description="Helical" evidence="2">
    <location>
        <begin position="174"/>
        <end position="196"/>
    </location>
</feature>
<feature type="region of interest" description="Disordered" evidence="1">
    <location>
        <begin position="359"/>
        <end position="418"/>
    </location>
</feature>
<feature type="transmembrane region" description="Helical" evidence="2">
    <location>
        <begin position="100"/>
        <end position="123"/>
    </location>
</feature>
<gene>
    <name evidence="3" type="ORF">Cvel_8654</name>
</gene>
<organism evidence="3">
    <name type="scientific">Chromera velia CCMP2878</name>
    <dbReference type="NCBI Taxonomy" id="1169474"/>
    <lineage>
        <taxon>Eukaryota</taxon>
        <taxon>Sar</taxon>
        <taxon>Alveolata</taxon>
        <taxon>Colpodellida</taxon>
        <taxon>Chromeraceae</taxon>
        <taxon>Chromera</taxon>
    </lineage>
</organism>
<keyword evidence="2" id="KW-0472">Membrane</keyword>
<name>A0A0G4HUH6_9ALVE</name>
<dbReference type="SUPFAM" id="SSF103481">
    <property type="entry name" value="Multidrug resistance efflux transporter EmrE"/>
    <property type="match status" value="1"/>
</dbReference>
<keyword evidence="2" id="KW-1133">Transmembrane helix</keyword>
<accession>A0A0G4HUH6</accession>
<dbReference type="AlphaFoldDB" id="A0A0G4HUH6"/>
<reference evidence="3" key="1">
    <citation type="submission" date="2014-11" db="EMBL/GenBank/DDBJ databases">
        <authorList>
            <person name="Otto D Thomas"/>
            <person name="Naeem Raeece"/>
        </authorList>
    </citation>
    <scope>NUCLEOTIDE SEQUENCE</scope>
</reference>
<dbReference type="PANTHER" id="PTHR19346:SF4">
    <property type="entry name" value="SUGAR PHOSPHATE TRANSPORTER DOMAIN-CONTAINING PROTEIN"/>
    <property type="match status" value="1"/>
</dbReference>
<feature type="transmembrane region" description="Helical" evidence="2">
    <location>
        <begin position="258"/>
        <end position="281"/>
    </location>
</feature>
<dbReference type="InterPro" id="IPR026505">
    <property type="entry name" value="Solute_c_fam_35_mem_F3/F4"/>
</dbReference>
<dbReference type="PANTHER" id="PTHR19346">
    <property type="entry name" value="SUGAR PHOSPHATE TRANSPORTER DOMAIN-CONTAINING PROTEIN"/>
    <property type="match status" value="1"/>
</dbReference>
<sequence length="418" mass="44088">MTGSSCFRNTAAFVSVGGCVVSWLLMAKYGSDLASSYPSLGVIRLMVSLAYVVVFFPIWLVWRFYTLTMTSVSGNTAVYQSAPAFVYLGAVLYLGERFDIMRGFAVVLALGGVALVSFFGGSAKGGGSEETSESVLGYLLVSVCVVLYATTQIIRVKYVSAPSDDVPLANSVRFSLMYGMMPVIPLAVACVVMHFLQVEPLVVPSQEQWFRILFQSGVDALFRLFLFAGLLFCTPAFLNVGNLLVLPASCAVDYLLSGYTLPLEAIAGVGLIVTAFLIFAFRERQGPSPGAEVAEDPADPEAIGSFVGQLEELPQASSLARISSAPALSRENGRTQQASDYGAASLSFTEKGRVKGGGSVSVAEPLLNGDPPRGPPERGLTAALVAAAESRRVVQTAPVTETTSTQSGENGGTPLDSS</sequence>
<evidence type="ECO:0008006" key="4">
    <source>
        <dbReference type="Google" id="ProtNLM"/>
    </source>
</evidence>